<organism evidence="1 2">
    <name type="scientific">Mojavia pulchra JT2-VF2</name>
    <dbReference type="NCBI Taxonomy" id="287848"/>
    <lineage>
        <taxon>Bacteria</taxon>
        <taxon>Bacillati</taxon>
        <taxon>Cyanobacteriota</taxon>
        <taxon>Cyanophyceae</taxon>
        <taxon>Nostocales</taxon>
        <taxon>Nostocaceae</taxon>
    </lineage>
</organism>
<sequence length="816" mass="89674">MRVLITTISTLAAFALQEFSHEAQASPKLAEALNLQPQTTIASESQNLQKNLNQSGHVLKSVATASNLTAEIFTPRLKEIKASLAPGWVMRLPSHISLSDNWEGQTSKYINVFYLSSRPSLKINIFSCEQQQSGCLVGIITTDFQANIDTEKELEKYQNIATPIVLSQNIQGYLLEGQKQNPKSEFSHLIWQQDNQFYKVSYKTQSYQKLLEIVNSMVEATPIYSTNTLGEVTTSAENSRENLEESTKINLFIPSRRPVLTTAEQLRQGEILTTLRLRRFLTPGTDLSEGLTDQPTIGFSWGVTNNLELTLDAQTVDNSGPIRQGSFNAQRVNRDVNTNRNAGTNFFQEFTLQAKQRLWQSENATQALSGVFAVSVGNGGRPFQFFDNTGIVASGKNQQTVFSLELPYTITPNDSWQFTLSPKVGFLPEDNALYLNRLPVPNSGSFGTTFGVAGGVSYKLNSRLILWGDAFVPFTGNNTINRDTGLPSRTIAYNAGLRYIVNPRLSTDLFVSNTLGNTGPLSIVADREYTALGFGVTFLPGITSANRRYPEHFRPTQQPPPTTYAGFSNLDGGTVPQNQLLLSLQGGGQGILSSIRYGLLDDLEIGAFLDYVPGTIDESLFGFSGKIRFLHQADGDPFTLSVAGTIARANNPFINFIENNRNRFQELGLQKAGFAFSNEKYEQGELFVVTLSTPIHYQFQGGSAAWLTPILGFVQRRGLEIAGFNIGGSVPLAQNLSAIAEVGLDLADKGNGFIGNQRETIIPWTVGLRWHPGLFSGLQLEAYATNRLGSSPFDSLRVKADNETTVGVGLLLPLQF</sequence>
<dbReference type="AlphaFoldDB" id="A0A951Q337"/>
<evidence type="ECO:0000313" key="2">
    <source>
        <dbReference type="Proteomes" id="UP000715781"/>
    </source>
</evidence>
<gene>
    <name evidence="1" type="ORF">KME32_20245</name>
</gene>
<proteinExistence type="predicted"/>
<dbReference type="EMBL" id="JAHHHN010000013">
    <property type="protein sequence ID" value="MBW4563430.1"/>
    <property type="molecule type" value="Genomic_DNA"/>
</dbReference>
<reference evidence="1" key="2">
    <citation type="journal article" date="2022" name="Microbiol. Resour. Announc.">
        <title>Metagenome Sequencing to Explore Phylogenomics of Terrestrial Cyanobacteria.</title>
        <authorList>
            <person name="Ward R.D."/>
            <person name="Stajich J.E."/>
            <person name="Johansen J.R."/>
            <person name="Huntemann M."/>
            <person name="Clum A."/>
            <person name="Foster B."/>
            <person name="Foster B."/>
            <person name="Roux S."/>
            <person name="Palaniappan K."/>
            <person name="Varghese N."/>
            <person name="Mukherjee S."/>
            <person name="Reddy T.B.K."/>
            <person name="Daum C."/>
            <person name="Copeland A."/>
            <person name="Chen I.A."/>
            <person name="Ivanova N.N."/>
            <person name="Kyrpides N.C."/>
            <person name="Shapiro N."/>
            <person name="Eloe-Fadrosh E.A."/>
            <person name="Pietrasiak N."/>
        </authorList>
    </citation>
    <scope>NUCLEOTIDE SEQUENCE</scope>
    <source>
        <strain evidence="1">JT2-VF2</strain>
    </source>
</reference>
<comment type="caution">
    <text evidence="1">The sequence shown here is derived from an EMBL/GenBank/DDBJ whole genome shotgun (WGS) entry which is preliminary data.</text>
</comment>
<dbReference type="Proteomes" id="UP000715781">
    <property type="component" value="Unassembled WGS sequence"/>
</dbReference>
<accession>A0A951Q337</accession>
<name>A0A951Q337_9NOST</name>
<reference evidence="1" key="1">
    <citation type="submission" date="2021-05" db="EMBL/GenBank/DDBJ databases">
        <authorList>
            <person name="Pietrasiak N."/>
            <person name="Ward R."/>
            <person name="Stajich J.E."/>
            <person name="Kurbessoian T."/>
        </authorList>
    </citation>
    <scope>NUCLEOTIDE SEQUENCE</scope>
    <source>
        <strain evidence="1">JT2-VF2</strain>
    </source>
</reference>
<evidence type="ECO:0000313" key="1">
    <source>
        <dbReference type="EMBL" id="MBW4563430.1"/>
    </source>
</evidence>
<protein>
    <submittedName>
        <fullName evidence="1">Uncharacterized protein</fullName>
    </submittedName>
</protein>